<feature type="compositionally biased region" description="Low complexity" evidence="1">
    <location>
        <begin position="303"/>
        <end position="320"/>
    </location>
</feature>
<dbReference type="EMBL" id="VCAZ01000018">
    <property type="protein sequence ID" value="TSK67160.1"/>
    <property type="molecule type" value="Genomic_DNA"/>
</dbReference>
<comment type="caution">
    <text evidence="2">The sequence shown here is derived from an EMBL/GenBank/DDBJ whole genome shotgun (WGS) entry which is preliminary data.</text>
</comment>
<feature type="compositionally biased region" description="Polar residues" evidence="1">
    <location>
        <begin position="214"/>
        <end position="224"/>
    </location>
</feature>
<feature type="region of interest" description="Disordered" evidence="1">
    <location>
        <begin position="446"/>
        <end position="495"/>
    </location>
</feature>
<proteinExistence type="predicted"/>
<dbReference type="OrthoDB" id="8197715at2759"/>
<feature type="compositionally biased region" description="Basic residues" evidence="1">
    <location>
        <begin position="1"/>
        <end position="17"/>
    </location>
</feature>
<accession>A0A556TTM5</accession>
<organism evidence="2 3">
    <name type="scientific">Bagarius yarrelli</name>
    <name type="common">Goonch</name>
    <name type="synonym">Bagrus yarrelli</name>
    <dbReference type="NCBI Taxonomy" id="175774"/>
    <lineage>
        <taxon>Eukaryota</taxon>
        <taxon>Metazoa</taxon>
        <taxon>Chordata</taxon>
        <taxon>Craniata</taxon>
        <taxon>Vertebrata</taxon>
        <taxon>Euteleostomi</taxon>
        <taxon>Actinopterygii</taxon>
        <taxon>Neopterygii</taxon>
        <taxon>Teleostei</taxon>
        <taxon>Ostariophysi</taxon>
        <taxon>Siluriformes</taxon>
        <taxon>Sisoridae</taxon>
        <taxon>Sisorinae</taxon>
        <taxon>Bagarius</taxon>
    </lineage>
</organism>
<evidence type="ECO:0000313" key="2">
    <source>
        <dbReference type="EMBL" id="TSK67160.1"/>
    </source>
</evidence>
<dbReference type="Proteomes" id="UP000319801">
    <property type="component" value="Unassembled WGS sequence"/>
</dbReference>
<feature type="compositionally biased region" description="Pro residues" evidence="1">
    <location>
        <begin position="486"/>
        <end position="495"/>
    </location>
</feature>
<feature type="region of interest" description="Disordered" evidence="1">
    <location>
        <begin position="202"/>
        <end position="224"/>
    </location>
</feature>
<keyword evidence="3" id="KW-1185">Reference proteome</keyword>
<feature type="region of interest" description="Disordered" evidence="1">
    <location>
        <begin position="1"/>
        <end position="27"/>
    </location>
</feature>
<protein>
    <submittedName>
        <fullName evidence="2">Fibrous sheath-interacting protein 2</fullName>
    </submittedName>
</protein>
<dbReference type="AlphaFoldDB" id="A0A556TTM5"/>
<reference evidence="2 3" key="1">
    <citation type="journal article" date="2019" name="Genome Biol. Evol.">
        <title>Whole-Genome Sequencing of the Giant Devil Catfish, Bagarius yarrelli.</title>
        <authorList>
            <person name="Jiang W."/>
            <person name="Lv Y."/>
            <person name="Cheng L."/>
            <person name="Yang K."/>
            <person name="Chao B."/>
            <person name="Wang X."/>
            <person name="Li Y."/>
            <person name="Pan X."/>
            <person name="You X."/>
            <person name="Zhang Y."/>
            <person name="Yang J."/>
            <person name="Li J."/>
            <person name="Zhang X."/>
            <person name="Liu S."/>
            <person name="Sun C."/>
            <person name="Yang J."/>
            <person name="Shi Q."/>
        </authorList>
    </citation>
    <scope>NUCLEOTIDE SEQUENCE [LARGE SCALE GENOMIC DNA]</scope>
    <source>
        <strain evidence="2">JWS20170419001</strain>
        <tissue evidence="2">Muscle</tissue>
    </source>
</reference>
<evidence type="ECO:0000313" key="3">
    <source>
        <dbReference type="Proteomes" id="UP000319801"/>
    </source>
</evidence>
<gene>
    <name evidence="2" type="ORF">Baya_5137</name>
</gene>
<feature type="region of interest" description="Disordered" evidence="1">
    <location>
        <begin position="301"/>
        <end position="320"/>
    </location>
</feature>
<dbReference type="GO" id="GO:0005739">
    <property type="term" value="C:mitochondrion"/>
    <property type="evidence" value="ECO:0007669"/>
    <property type="project" value="TreeGrafter"/>
</dbReference>
<sequence>MSHKTATKKKNDSKRKPGSVDPSKTYTRGKLGQSIFEGAQGFNQVDPTIKLLNLQYNSLHDPHLRHFFQQPGRKRHLKKLGLITQDNKVLCTLKEFREYMGYRNAVQMSWENHLLDEQKMFLRQFMIMKLKGQIPDIIGMSDMREWLIQRGMKTFKKMYKRNGKPRAIANYDKLLWKVKQSLQLEKLEKEVIRELRVERRLQQKTETADEKPSESSGVYYSTASTPQGSESFFKILETLHEEPESPLASARPESSDDLTELEDLFKKLSSETPEKSANVMVKVQISDSMKEAISAFLASPAQSSSSSTVSSSSSSSSCSSKQAKLEKDMALITLDDPNSQPSTSHRRFQALTSEAKHFKSAVLEAEMMLKELVEELIRYGNQESVFFRDEEEPERSPTSDSQHLLEVQSDLLSEKTPESYPSQFSLTRDIVKSALDRVTGVISENEALFSQQKSDETSSDSHTSSCSSQGEPDRAAGSLIDANHPGRPPGENPLC</sequence>
<dbReference type="PANTHER" id="PTHR21856:SF7">
    <property type="entry name" value="FIBROUS SHEATH-INTERACTING PROTEIN 2"/>
    <property type="match status" value="1"/>
</dbReference>
<evidence type="ECO:0000256" key="1">
    <source>
        <dbReference type="SAM" id="MobiDB-lite"/>
    </source>
</evidence>
<name>A0A556TTM5_BAGYA</name>
<feature type="compositionally biased region" description="Basic and acidic residues" evidence="1">
    <location>
        <begin position="202"/>
        <end position="213"/>
    </location>
</feature>
<dbReference type="PANTHER" id="PTHR21856">
    <property type="entry name" value="FIBROUS SHEATH-INTERACTING PROTEIN 2"/>
    <property type="match status" value="1"/>
</dbReference>
<dbReference type="InterPro" id="IPR038891">
    <property type="entry name" value="FSIP2"/>
</dbReference>